<geneLocation type="mitochondrion" evidence="6"/>
<dbReference type="AlphaFoldDB" id="A0A0D5Y9K5"/>
<evidence type="ECO:0000256" key="5">
    <source>
        <dbReference type="SAM" id="Phobius"/>
    </source>
</evidence>
<feature type="transmembrane region" description="Helical" evidence="5">
    <location>
        <begin position="163"/>
        <end position="182"/>
    </location>
</feature>
<feature type="transmembrane region" description="Helical" evidence="5">
    <location>
        <begin position="194"/>
        <end position="211"/>
    </location>
</feature>
<dbReference type="GO" id="GO:0016020">
    <property type="term" value="C:membrane"/>
    <property type="evidence" value="ECO:0007669"/>
    <property type="project" value="UniProtKB-SubCell"/>
</dbReference>
<name>A0A0D5Y9K5_AGACH</name>
<proteinExistence type="predicted"/>
<dbReference type="GeneID" id="24104090"/>
<evidence type="ECO:0000256" key="4">
    <source>
        <dbReference type="ARBA" id="ARBA00023136"/>
    </source>
</evidence>
<comment type="subcellular location">
    <subcellularLocation>
        <location evidence="1">Membrane</location>
        <topology evidence="1">Multi-pass membrane protein</topology>
    </subcellularLocation>
</comment>
<reference evidence="7" key="2">
    <citation type="submission" date="2017-06" db="EMBL/GenBank/DDBJ databases">
        <title>Structure and comparison analysis of organelle genomes of economic red alga Gracilaria chilensis.</title>
        <authorList>
            <person name="Liu N."/>
            <person name="Zhang L."/>
            <person name="Liu T."/>
        </authorList>
    </citation>
    <scope>NUCLEOTIDE SEQUENCE</scope>
</reference>
<evidence type="ECO:0000256" key="1">
    <source>
        <dbReference type="ARBA" id="ARBA00004141"/>
    </source>
</evidence>
<feature type="transmembrane region" description="Helical" evidence="5">
    <location>
        <begin position="217"/>
        <end position="238"/>
    </location>
</feature>
<dbReference type="EMBL" id="MF401962">
    <property type="protein sequence ID" value="ASP44560.1"/>
    <property type="molecule type" value="Genomic_DNA"/>
</dbReference>
<keyword evidence="2 5" id="KW-0812">Transmembrane</keyword>
<feature type="transmembrane region" description="Helical" evidence="5">
    <location>
        <begin position="17"/>
        <end position="41"/>
    </location>
</feature>
<gene>
    <name evidence="6" type="primary">secY</name>
    <name evidence="6" type="ORF">Gchil_047</name>
</gene>
<keyword evidence="4 5" id="KW-0472">Membrane</keyword>
<dbReference type="InterPro" id="IPR002033">
    <property type="entry name" value="TatC"/>
</dbReference>
<dbReference type="EMBL" id="KP728466">
    <property type="protein sequence ID" value="AKA27632.1"/>
    <property type="molecule type" value="Genomic_DNA"/>
</dbReference>
<evidence type="ECO:0000313" key="6">
    <source>
        <dbReference type="EMBL" id="AKA27632.1"/>
    </source>
</evidence>
<keyword evidence="6" id="KW-0496">Mitochondrion</keyword>
<evidence type="ECO:0000313" key="7">
    <source>
        <dbReference type="EMBL" id="ASP44560.1"/>
    </source>
</evidence>
<accession>A0A0D5Y9K5</accession>
<reference evidence="6" key="1">
    <citation type="journal article" date="2015" name="Phycologia">
        <title>Unique repeat and plasmid sequences in the mitochondrial genome of Gracilaria chilensis (Gracilariales, Rhodophyta).</title>
        <authorList>
            <person name="Lee J.-M."/>
            <person name="Boo S.M."/>
            <person name="Mansilla A."/>
            <person name="Yoon H.S."/>
        </authorList>
    </citation>
    <scope>NUCLEOTIDE SEQUENCE</scope>
</reference>
<evidence type="ECO:0000256" key="3">
    <source>
        <dbReference type="ARBA" id="ARBA00022989"/>
    </source>
</evidence>
<dbReference type="Pfam" id="PF00902">
    <property type="entry name" value="TatC"/>
    <property type="match status" value="1"/>
</dbReference>
<keyword evidence="3 5" id="KW-1133">Transmembrane helix</keyword>
<dbReference type="RefSeq" id="YP_009130777.1">
    <property type="nucleotide sequence ID" value="NC_026831.1"/>
</dbReference>
<feature type="transmembrane region" description="Helical" evidence="5">
    <location>
        <begin position="62"/>
        <end position="86"/>
    </location>
</feature>
<feature type="transmembrane region" description="Helical" evidence="5">
    <location>
        <begin position="106"/>
        <end position="129"/>
    </location>
</feature>
<organism evidence="6">
    <name type="scientific">Agarophyton chilense</name>
    <name type="common">Red seaweed</name>
    <name type="synonym">Gracilaria chilensis</name>
    <dbReference type="NCBI Taxonomy" id="2510777"/>
    <lineage>
        <taxon>Eukaryota</taxon>
        <taxon>Rhodophyta</taxon>
        <taxon>Florideophyceae</taxon>
        <taxon>Rhodymeniophycidae</taxon>
        <taxon>Gracilariales</taxon>
        <taxon>Gracilariaceae</taxon>
        <taxon>Agarophyton</taxon>
    </lineage>
</organism>
<sequence>MSQKLIYLYSIEIFFRLFYICLSFFFCMIIASLNIYYLILFEVYPFVIFEIKKFIVTNVMDLFSIVWFLIVSKSFFFTFPYCIFHISRFCTTSWYQYQLKFFSKSFNTAFLFSLICLNIFYFCLLPFILHLLTKWEIRDTNLFGIFVEFRIVSYVKWVLAFRYFIGSLSFLVGLIVIHSWTLLTIDRIYFFIKYYRKVFLFGSLCFLFLLIPPDVFLQAFLIGLVFFIFEIVFIFICYKFCSIN</sequence>
<protein>
    <submittedName>
        <fullName evidence="6">SecY</fullName>
    </submittedName>
</protein>
<evidence type="ECO:0000256" key="2">
    <source>
        <dbReference type="ARBA" id="ARBA00022692"/>
    </source>
</evidence>